<evidence type="ECO:0000313" key="2">
    <source>
        <dbReference type="EMBL" id="QNI31013.1"/>
    </source>
</evidence>
<evidence type="ECO:0000256" key="1">
    <source>
        <dbReference type="SAM" id="SignalP"/>
    </source>
</evidence>
<dbReference type="Proteomes" id="UP000515312">
    <property type="component" value="Chromosome"/>
</dbReference>
<accession>A0A7G8BEP3</accession>
<dbReference type="RefSeq" id="WP_186741310.1">
    <property type="nucleotide sequence ID" value="NZ_CP060394.1"/>
</dbReference>
<sequence>MRVRHTFVLIMLALIMSAVSATAQSGYSYTTIDYPAAFNTGVFGINKSGQTSGTYFGNDGVAHAFICTSGKFTSLDFPKASRTFGFGINEAAWIVGYYIDPDNKIHGFLHDAENFSALNYPNAVATRAYGLNASGQIVGSYQDEKNVTHGYLNQGGKFTSIDYPNAARTEAFGINNAGVIVGNYSDDSGTIHGFVDKAGVLTSFDFPGAQRTNPYGVNESGQIVGSFSDHNKNHGFINSGNVHINYPGALSTFGFAFNDSAEVVGQYVDEDSVDHGFLAVKGKEQAPQISLRLDPDNITSGVGAFKLTVRGIGFVPGSILQWNGMPRSTMFQDSSHLIANIEATDVATPNVASLVVVNPGPNGSKSNAVAFVVHTGPTP</sequence>
<evidence type="ECO:0008006" key="4">
    <source>
        <dbReference type="Google" id="ProtNLM"/>
    </source>
</evidence>
<reference evidence="2 3" key="1">
    <citation type="submission" date="2020-08" db="EMBL/GenBank/DDBJ databases">
        <title>Edaphobacter telluris sp. nov. and Acidobacterium dinghuensis sp. nov., two acidobacteria isolated from forest soil.</title>
        <authorList>
            <person name="Fu J."/>
            <person name="Qiu L."/>
        </authorList>
    </citation>
    <scope>NUCLEOTIDE SEQUENCE [LARGE SCALE GENOMIC DNA]</scope>
    <source>
        <strain evidence="2">4Y35</strain>
    </source>
</reference>
<evidence type="ECO:0000313" key="3">
    <source>
        <dbReference type="Proteomes" id="UP000515312"/>
    </source>
</evidence>
<dbReference type="InterPro" id="IPR014756">
    <property type="entry name" value="Ig_E-set"/>
</dbReference>
<proteinExistence type="predicted"/>
<feature type="chain" id="PRO_5028964139" description="IPT/TIG domain-containing protein" evidence="1">
    <location>
        <begin position="24"/>
        <end position="379"/>
    </location>
</feature>
<protein>
    <recommendedName>
        <fullName evidence="4">IPT/TIG domain-containing protein</fullName>
    </recommendedName>
</protein>
<feature type="signal peptide" evidence="1">
    <location>
        <begin position="1"/>
        <end position="23"/>
    </location>
</feature>
<organism evidence="2 3">
    <name type="scientific">Alloacidobacterium dinghuense</name>
    <dbReference type="NCBI Taxonomy" id="2763107"/>
    <lineage>
        <taxon>Bacteria</taxon>
        <taxon>Pseudomonadati</taxon>
        <taxon>Acidobacteriota</taxon>
        <taxon>Terriglobia</taxon>
        <taxon>Terriglobales</taxon>
        <taxon>Acidobacteriaceae</taxon>
        <taxon>Alloacidobacterium</taxon>
    </lineage>
</organism>
<dbReference type="AlphaFoldDB" id="A0A7G8BEP3"/>
<keyword evidence="3" id="KW-1185">Reference proteome</keyword>
<dbReference type="KEGG" id="adin:H7849_18135"/>
<gene>
    <name evidence="2" type="ORF">H7849_18135</name>
</gene>
<keyword evidence="1" id="KW-0732">Signal</keyword>
<dbReference type="SUPFAM" id="SSF81296">
    <property type="entry name" value="E set domains"/>
    <property type="match status" value="1"/>
</dbReference>
<name>A0A7G8BEP3_9BACT</name>
<dbReference type="EMBL" id="CP060394">
    <property type="protein sequence ID" value="QNI31013.1"/>
    <property type="molecule type" value="Genomic_DNA"/>
</dbReference>